<dbReference type="InterPro" id="IPR001611">
    <property type="entry name" value="Leu-rich_rpt"/>
</dbReference>
<accession>A0A0N5AVX7</accession>
<evidence type="ECO:0000256" key="2">
    <source>
        <dbReference type="ARBA" id="ARBA00022737"/>
    </source>
</evidence>
<protein>
    <submittedName>
        <fullName evidence="6">LRRCT domain-containing protein</fullName>
    </submittedName>
</protein>
<dbReference type="Pfam" id="PF12799">
    <property type="entry name" value="LRR_4"/>
    <property type="match status" value="1"/>
</dbReference>
<evidence type="ECO:0000256" key="1">
    <source>
        <dbReference type="ARBA" id="ARBA00022614"/>
    </source>
</evidence>
<keyword evidence="3" id="KW-0472">Membrane</keyword>
<dbReference type="InterPro" id="IPR032675">
    <property type="entry name" value="LRR_dom_sf"/>
</dbReference>
<dbReference type="AlphaFoldDB" id="A0A0N5AVX7"/>
<sequence length="600" mass="67647">MSIRNNLRFFQVLLILLAFLLEYYAAYGTEVLSCTEINDVFTKVAKENDLAFPACQCYYNPEFFPDYLSSQVSTPSPWIGCGRQKMPHVFKTLSALNKTEISKLWIWDSLINIVPAKMFLQVRPITLSIQHSGVSVFRPSAFEKIGSNLKVLELRHNLLKSFEPLMSDHLRNLSVLDLAENKISKVFIGKGQLAFFPELETLVLNDNRLSLIEDGAFDCLKNLRILNLAGNNLTSVKSEMFDGLESLEELYLQNNNFVNFRLTNRMPLRNLKILNLESNKLSVIVLERMAMLEKLVLSKNNIASIKDVEVVDNCNLKMLTLDHNTIKQIRQVDLAQLQQCKSLEVLSVAGNMVKYIEPNAFKPLNNLKILSLDNNEITAISTLSNITTGNCSFLYPLTVLENLYLSNNEITKISKNDLITLKSLKVLDLDSNQIQEVSPEALRNLSLSSLYLANNRLSNLPKGLFDSAAMYIERIDLSGNPWHCISNEKWLPLWAEKIIDHTLRSSLVGCIKSVEKSEAHNSMITVIAGGLAVVSLLSLFAIAFLYFEDGRRMKHVPSDLLLLVSDVDDARQPLNDETTTEKDTSLSSNTAKKRVTFDGV</sequence>
<keyword evidence="1" id="KW-0433">Leucine-rich repeat</keyword>
<feature type="chain" id="PRO_5007419260" evidence="4">
    <location>
        <begin position="29"/>
        <end position="600"/>
    </location>
</feature>
<keyword evidence="2" id="KW-0677">Repeat</keyword>
<dbReference type="STRING" id="451379.A0A0N5AVX7"/>
<dbReference type="SMART" id="SM00369">
    <property type="entry name" value="LRR_TYP"/>
    <property type="match status" value="12"/>
</dbReference>
<name>A0A0N5AVX7_9BILA</name>
<feature type="signal peptide" evidence="4">
    <location>
        <begin position="1"/>
        <end position="28"/>
    </location>
</feature>
<dbReference type="PANTHER" id="PTHR24366">
    <property type="entry name" value="IG(IMMUNOGLOBULIN) AND LRR(LEUCINE RICH REPEAT) DOMAINS"/>
    <property type="match status" value="1"/>
</dbReference>
<organism evidence="5 6">
    <name type="scientific">Syphacia muris</name>
    <dbReference type="NCBI Taxonomy" id="451379"/>
    <lineage>
        <taxon>Eukaryota</taxon>
        <taxon>Metazoa</taxon>
        <taxon>Ecdysozoa</taxon>
        <taxon>Nematoda</taxon>
        <taxon>Chromadorea</taxon>
        <taxon>Rhabditida</taxon>
        <taxon>Spirurina</taxon>
        <taxon>Oxyuridomorpha</taxon>
        <taxon>Oxyuroidea</taxon>
        <taxon>Oxyuridae</taxon>
        <taxon>Syphacia</taxon>
    </lineage>
</organism>
<evidence type="ECO:0000256" key="3">
    <source>
        <dbReference type="SAM" id="Phobius"/>
    </source>
</evidence>
<dbReference type="Proteomes" id="UP000046393">
    <property type="component" value="Unplaced"/>
</dbReference>
<keyword evidence="4" id="KW-0732">Signal</keyword>
<dbReference type="Gene3D" id="3.80.10.10">
    <property type="entry name" value="Ribonuclease Inhibitor"/>
    <property type="match status" value="4"/>
</dbReference>
<dbReference type="SUPFAM" id="SSF52058">
    <property type="entry name" value="L domain-like"/>
    <property type="match status" value="1"/>
</dbReference>
<dbReference type="InterPro" id="IPR003591">
    <property type="entry name" value="Leu-rich_rpt_typical-subtyp"/>
</dbReference>
<keyword evidence="5" id="KW-1185">Reference proteome</keyword>
<dbReference type="InterPro" id="IPR025875">
    <property type="entry name" value="Leu-rich_rpt_4"/>
</dbReference>
<dbReference type="Pfam" id="PF13855">
    <property type="entry name" value="LRR_8"/>
    <property type="match status" value="3"/>
</dbReference>
<reference evidence="6" key="1">
    <citation type="submission" date="2016-04" db="UniProtKB">
        <authorList>
            <consortium name="WormBaseParasite"/>
        </authorList>
    </citation>
    <scope>IDENTIFICATION</scope>
</reference>
<dbReference type="SMART" id="SM00365">
    <property type="entry name" value="LRR_SD22"/>
    <property type="match status" value="10"/>
</dbReference>
<dbReference type="PROSITE" id="PS51450">
    <property type="entry name" value="LRR"/>
    <property type="match status" value="6"/>
</dbReference>
<keyword evidence="3" id="KW-1133">Transmembrane helix</keyword>
<evidence type="ECO:0000256" key="4">
    <source>
        <dbReference type="SAM" id="SignalP"/>
    </source>
</evidence>
<keyword evidence="3" id="KW-0812">Transmembrane</keyword>
<dbReference type="WBParaSite" id="SMUV_0000905601-mRNA-1">
    <property type="protein sequence ID" value="SMUV_0000905601-mRNA-1"/>
    <property type="gene ID" value="SMUV_0000905601"/>
</dbReference>
<dbReference type="PANTHER" id="PTHR24366:SF96">
    <property type="entry name" value="LEUCINE RICH REPEAT CONTAINING 53"/>
    <property type="match status" value="1"/>
</dbReference>
<evidence type="ECO:0000313" key="5">
    <source>
        <dbReference type="Proteomes" id="UP000046393"/>
    </source>
</evidence>
<evidence type="ECO:0000313" key="6">
    <source>
        <dbReference type="WBParaSite" id="SMUV_0000905601-mRNA-1"/>
    </source>
</evidence>
<proteinExistence type="predicted"/>
<feature type="transmembrane region" description="Helical" evidence="3">
    <location>
        <begin position="523"/>
        <end position="547"/>
    </location>
</feature>